<dbReference type="AlphaFoldDB" id="A0A077W981"/>
<protein>
    <recommendedName>
        <fullName evidence="4">Fork-head domain-containing protein</fullName>
    </recommendedName>
</protein>
<feature type="domain" description="Fork-head" evidence="4">
    <location>
        <begin position="104"/>
        <end position="203"/>
    </location>
</feature>
<comment type="subcellular location">
    <subcellularLocation>
        <location evidence="2">Nucleus</location>
    </subcellularLocation>
</comment>
<name>A0A077W981_9FUNG</name>
<reference evidence="5" key="1">
    <citation type="journal article" date="2014" name="Genome Announc.">
        <title>De novo whole-genome sequence and genome annotation of Lichtheimia ramosa.</title>
        <authorList>
            <person name="Linde J."/>
            <person name="Schwartze V."/>
            <person name="Binder U."/>
            <person name="Lass-Florl C."/>
            <person name="Voigt K."/>
            <person name="Horn F."/>
        </authorList>
    </citation>
    <scope>NUCLEOTIDE SEQUENCE</scope>
    <source>
        <strain evidence="5">JMRC FSU:6197</strain>
    </source>
</reference>
<dbReference type="SUPFAM" id="SSF46785">
    <property type="entry name" value="Winged helix' DNA-binding domain"/>
    <property type="match status" value="1"/>
</dbReference>
<dbReference type="InterPro" id="IPR018122">
    <property type="entry name" value="TF_fork_head_CS_1"/>
</dbReference>
<evidence type="ECO:0000256" key="2">
    <source>
        <dbReference type="PROSITE-ProRule" id="PRU00089"/>
    </source>
</evidence>
<proteinExistence type="predicted"/>
<dbReference type="InterPro" id="IPR050211">
    <property type="entry name" value="FOX_domain-containing"/>
</dbReference>
<dbReference type="PROSITE" id="PS00657">
    <property type="entry name" value="FORK_HEAD_1"/>
    <property type="match status" value="1"/>
</dbReference>
<dbReference type="CDD" id="cd00059">
    <property type="entry name" value="FH_FOX"/>
    <property type="match status" value="1"/>
</dbReference>
<dbReference type="Pfam" id="PF00250">
    <property type="entry name" value="Forkhead"/>
    <property type="match status" value="1"/>
</dbReference>
<dbReference type="InterPro" id="IPR036390">
    <property type="entry name" value="WH_DNA-bd_sf"/>
</dbReference>
<dbReference type="GO" id="GO:0000978">
    <property type="term" value="F:RNA polymerase II cis-regulatory region sequence-specific DNA binding"/>
    <property type="evidence" value="ECO:0007669"/>
    <property type="project" value="TreeGrafter"/>
</dbReference>
<evidence type="ECO:0000313" key="5">
    <source>
        <dbReference type="EMBL" id="CDS03947.1"/>
    </source>
</evidence>
<sequence>MQQDIADSTTSFQQNLPLYYALSANTCSSNDTTGFRIRQHPPPPYLHQSNQYNMPSHTPSPMQQPNAYPNCHQPYTEIPNHPTMMFGNDSSPVMNPRPARKRRRPPHSYASLIAQAILTSPERRLTLRDIYDWIQSRYPSLYEANETGWQNTIRHNLSLNRCFIKLPRTSHNHGDGRSRKSKGSYWSVDLEKLSYTNFGRRIVDAGFLGNIEYWQHQQMIEEQRQQHQSFQHGQYTPSMRSVPNTLVDFDVDNFIDANGGTNDHHQHNPPSKRQAIASIRDKSMSPGSTTSSNMSTPMNPSTSSSQIQAYSNNPISERGID</sequence>
<dbReference type="OrthoDB" id="5954824at2759"/>
<dbReference type="SMART" id="SM00339">
    <property type="entry name" value="FH"/>
    <property type="match status" value="1"/>
</dbReference>
<feature type="compositionally biased region" description="Low complexity" evidence="3">
    <location>
        <begin position="284"/>
        <end position="305"/>
    </location>
</feature>
<accession>A0A077W981</accession>
<gene>
    <name evidence="5" type="ORF">LRAMOSA06902</name>
</gene>
<dbReference type="PRINTS" id="PR00053">
    <property type="entry name" value="FORKHEAD"/>
</dbReference>
<dbReference type="Gene3D" id="1.10.10.10">
    <property type="entry name" value="Winged helix-like DNA-binding domain superfamily/Winged helix DNA-binding domain"/>
    <property type="match status" value="1"/>
</dbReference>
<dbReference type="InterPro" id="IPR001766">
    <property type="entry name" value="Fork_head_dom"/>
</dbReference>
<dbReference type="PANTHER" id="PTHR11829:SF343">
    <property type="entry name" value="FORK-HEAD DOMAIN-CONTAINING PROTEIN"/>
    <property type="match status" value="1"/>
</dbReference>
<dbReference type="InterPro" id="IPR036388">
    <property type="entry name" value="WH-like_DNA-bd_sf"/>
</dbReference>
<feature type="region of interest" description="Disordered" evidence="3">
    <location>
        <begin position="280"/>
        <end position="321"/>
    </location>
</feature>
<feature type="compositionally biased region" description="Polar residues" evidence="3">
    <location>
        <begin position="47"/>
        <end position="67"/>
    </location>
</feature>
<evidence type="ECO:0000259" key="4">
    <source>
        <dbReference type="PROSITE" id="PS50039"/>
    </source>
</evidence>
<keyword evidence="2" id="KW-0539">Nucleus</keyword>
<dbReference type="EMBL" id="LK023314">
    <property type="protein sequence ID" value="CDS03947.1"/>
    <property type="molecule type" value="Genomic_DNA"/>
</dbReference>
<evidence type="ECO:0000256" key="1">
    <source>
        <dbReference type="ARBA" id="ARBA00023125"/>
    </source>
</evidence>
<feature type="compositionally biased region" description="Polar residues" evidence="3">
    <location>
        <begin position="306"/>
        <end position="315"/>
    </location>
</feature>
<feature type="DNA-binding region" description="Fork-head" evidence="2">
    <location>
        <begin position="104"/>
        <end position="203"/>
    </location>
</feature>
<dbReference type="PANTHER" id="PTHR11829">
    <property type="entry name" value="FORKHEAD BOX PROTEIN"/>
    <property type="match status" value="1"/>
</dbReference>
<keyword evidence="1 2" id="KW-0238">DNA-binding</keyword>
<organism evidence="5">
    <name type="scientific">Lichtheimia ramosa</name>
    <dbReference type="NCBI Taxonomy" id="688394"/>
    <lineage>
        <taxon>Eukaryota</taxon>
        <taxon>Fungi</taxon>
        <taxon>Fungi incertae sedis</taxon>
        <taxon>Mucoromycota</taxon>
        <taxon>Mucoromycotina</taxon>
        <taxon>Mucoromycetes</taxon>
        <taxon>Mucorales</taxon>
        <taxon>Lichtheimiaceae</taxon>
        <taxon>Lichtheimia</taxon>
    </lineage>
</organism>
<dbReference type="GO" id="GO:0000981">
    <property type="term" value="F:DNA-binding transcription factor activity, RNA polymerase II-specific"/>
    <property type="evidence" value="ECO:0007669"/>
    <property type="project" value="TreeGrafter"/>
</dbReference>
<dbReference type="GO" id="GO:0005634">
    <property type="term" value="C:nucleus"/>
    <property type="evidence" value="ECO:0007669"/>
    <property type="project" value="UniProtKB-SubCell"/>
</dbReference>
<feature type="region of interest" description="Disordered" evidence="3">
    <location>
        <begin position="80"/>
        <end position="106"/>
    </location>
</feature>
<dbReference type="PROSITE" id="PS50039">
    <property type="entry name" value="FORK_HEAD_3"/>
    <property type="match status" value="1"/>
</dbReference>
<evidence type="ECO:0000256" key="3">
    <source>
        <dbReference type="SAM" id="MobiDB-lite"/>
    </source>
</evidence>
<feature type="region of interest" description="Disordered" evidence="3">
    <location>
        <begin position="32"/>
        <end position="68"/>
    </location>
</feature>